<dbReference type="InterPro" id="IPR002818">
    <property type="entry name" value="DJ-1/PfpI"/>
</dbReference>
<keyword evidence="3" id="KW-1185">Reference proteome</keyword>
<dbReference type="RefSeq" id="WP_122916014.1">
    <property type="nucleotide sequence ID" value="NZ_RHHQ01000003.1"/>
</dbReference>
<dbReference type="GO" id="GO:0016740">
    <property type="term" value="F:transferase activity"/>
    <property type="evidence" value="ECO:0007669"/>
    <property type="project" value="UniProtKB-KW"/>
</dbReference>
<dbReference type="AlphaFoldDB" id="A0A3M8DW19"/>
<dbReference type="Gene3D" id="3.40.50.880">
    <property type="match status" value="1"/>
</dbReference>
<sequence length="187" mass="20614">MEKAVHVFVFDCLADWEIGLVTYDLKTANGKKLHTFSMSAETIVTGGGLRVIPDKTIADIYEDEVSMLILPGGSMWETNDPEPILALVNRLLQKGIPVAAICGATLFLARHGVLDERKHTSNGLAYLQEGAPGYNGEALYEEVPAVFTEGLITASGRYPIEFAHAIVKRLAIYDEQTLDAFLQFWRV</sequence>
<feature type="domain" description="DJ-1/PfpI" evidence="1">
    <location>
        <begin position="4"/>
        <end position="168"/>
    </location>
</feature>
<protein>
    <submittedName>
        <fullName evidence="2">Glutamine amidotransferase</fullName>
    </submittedName>
</protein>
<dbReference type="PANTHER" id="PTHR48094:SF19">
    <property type="entry name" value="DJ-1_PFPI DOMAIN-CONTAINING PROTEIN"/>
    <property type="match status" value="1"/>
</dbReference>
<comment type="caution">
    <text evidence="2">The sequence shown here is derived from an EMBL/GenBank/DDBJ whole genome shotgun (WGS) entry which is preliminary data.</text>
</comment>
<gene>
    <name evidence="2" type="ORF">EDM56_00995</name>
</gene>
<dbReference type="SUPFAM" id="SSF52317">
    <property type="entry name" value="Class I glutamine amidotransferase-like"/>
    <property type="match status" value="1"/>
</dbReference>
<organism evidence="2 3">
    <name type="scientific">Brevibacillus fluminis</name>
    <dbReference type="NCBI Taxonomy" id="511487"/>
    <lineage>
        <taxon>Bacteria</taxon>
        <taxon>Bacillati</taxon>
        <taxon>Bacillota</taxon>
        <taxon>Bacilli</taxon>
        <taxon>Bacillales</taxon>
        <taxon>Paenibacillaceae</taxon>
        <taxon>Brevibacillus</taxon>
    </lineage>
</organism>
<dbReference type="InterPro" id="IPR050325">
    <property type="entry name" value="Prot/Nucl_acid_deglycase"/>
</dbReference>
<dbReference type="GO" id="GO:0005737">
    <property type="term" value="C:cytoplasm"/>
    <property type="evidence" value="ECO:0007669"/>
    <property type="project" value="TreeGrafter"/>
</dbReference>
<dbReference type="PANTHER" id="PTHR48094">
    <property type="entry name" value="PROTEIN/NUCLEIC ACID DEGLYCASE DJ-1-RELATED"/>
    <property type="match status" value="1"/>
</dbReference>
<name>A0A3M8DW19_9BACL</name>
<dbReference type="Proteomes" id="UP000271031">
    <property type="component" value="Unassembled WGS sequence"/>
</dbReference>
<evidence type="ECO:0000313" key="2">
    <source>
        <dbReference type="EMBL" id="RNB92308.1"/>
    </source>
</evidence>
<keyword evidence="2" id="KW-0808">Transferase</keyword>
<evidence type="ECO:0000259" key="1">
    <source>
        <dbReference type="Pfam" id="PF01965"/>
    </source>
</evidence>
<dbReference type="OrthoDB" id="6003696at2"/>
<keyword evidence="2" id="KW-0315">Glutamine amidotransferase</keyword>
<evidence type="ECO:0000313" key="3">
    <source>
        <dbReference type="Proteomes" id="UP000271031"/>
    </source>
</evidence>
<accession>A0A3M8DW19</accession>
<dbReference type="EMBL" id="RHHQ01000003">
    <property type="protein sequence ID" value="RNB92308.1"/>
    <property type="molecule type" value="Genomic_DNA"/>
</dbReference>
<dbReference type="InterPro" id="IPR029062">
    <property type="entry name" value="Class_I_gatase-like"/>
</dbReference>
<proteinExistence type="predicted"/>
<reference evidence="2 3" key="1">
    <citation type="submission" date="2018-10" db="EMBL/GenBank/DDBJ databases">
        <title>Phylogenomics of Brevibacillus.</title>
        <authorList>
            <person name="Dunlap C."/>
        </authorList>
    </citation>
    <scope>NUCLEOTIDE SEQUENCE [LARGE SCALE GENOMIC DNA]</scope>
    <source>
        <strain evidence="2 3">JCM 15716</strain>
    </source>
</reference>
<dbReference type="Pfam" id="PF01965">
    <property type="entry name" value="DJ-1_PfpI"/>
    <property type="match status" value="1"/>
</dbReference>